<dbReference type="Proteomes" id="UP000634136">
    <property type="component" value="Unassembled WGS sequence"/>
</dbReference>
<evidence type="ECO:0000313" key="1">
    <source>
        <dbReference type="EMBL" id="KAF7820945.1"/>
    </source>
</evidence>
<reference evidence="1" key="1">
    <citation type="submission" date="2020-09" db="EMBL/GenBank/DDBJ databases">
        <title>Genome-Enabled Discovery of Anthraquinone Biosynthesis in Senna tora.</title>
        <authorList>
            <person name="Kang S.-H."/>
            <person name="Pandey R.P."/>
            <person name="Lee C.-M."/>
            <person name="Sim J.-S."/>
            <person name="Jeong J.-T."/>
            <person name="Choi B.-S."/>
            <person name="Jung M."/>
            <person name="Ginzburg D."/>
            <person name="Zhao K."/>
            <person name="Won S.Y."/>
            <person name="Oh T.-J."/>
            <person name="Yu Y."/>
            <person name="Kim N.-H."/>
            <person name="Lee O.R."/>
            <person name="Lee T.-H."/>
            <person name="Bashyal P."/>
            <person name="Kim T.-S."/>
            <person name="Lee W.-H."/>
            <person name="Kawkins C."/>
            <person name="Kim C.-K."/>
            <person name="Kim J.S."/>
            <person name="Ahn B.O."/>
            <person name="Rhee S.Y."/>
            <person name="Sohng J.K."/>
        </authorList>
    </citation>
    <scope>NUCLEOTIDE SEQUENCE</scope>
    <source>
        <tissue evidence="1">Leaf</tissue>
    </source>
</reference>
<organism evidence="1 2">
    <name type="scientific">Senna tora</name>
    <dbReference type="NCBI Taxonomy" id="362788"/>
    <lineage>
        <taxon>Eukaryota</taxon>
        <taxon>Viridiplantae</taxon>
        <taxon>Streptophyta</taxon>
        <taxon>Embryophyta</taxon>
        <taxon>Tracheophyta</taxon>
        <taxon>Spermatophyta</taxon>
        <taxon>Magnoliopsida</taxon>
        <taxon>eudicotyledons</taxon>
        <taxon>Gunneridae</taxon>
        <taxon>Pentapetalae</taxon>
        <taxon>rosids</taxon>
        <taxon>fabids</taxon>
        <taxon>Fabales</taxon>
        <taxon>Fabaceae</taxon>
        <taxon>Caesalpinioideae</taxon>
        <taxon>Cassia clade</taxon>
        <taxon>Senna</taxon>
    </lineage>
</organism>
<keyword evidence="2" id="KW-1185">Reference proteome</keyword>
<proteinExistence type="predicted"/>
<dbReference type="EMBL" id="JAAIUW010000008">
    <property type="protein sequence ID" value="KAF7820945.1"/>
    <property type="molecule type" value="Genomic_DNA"/>
</dbReference>
<evidence type="ECO:0000313" key="2">
    <source>
        <dbReference type="Proteomes" id="UP000634136"/>
    </source>
</evidence>
<gene>
    <name evidence="1" type="ORF">G2W53_026400</name>
</gene>
<protein>
    <submittedName>
        <fullName evidence="1">Uncharacterized protein</fullName>
    </submittedName>
</protein>
<comment type="caution">
    <text evidence="1">The sequence shown here is derived from an EMBL/GenBank/DDBJ whole genome shotgun (WGS) entry which is preliminary data.</text>
</comment>
<dbReference type="AlphaFoldDB" id="A0A834THE1"/>
<sequence>MLQHRVDFTSCPFLKCLPRMANGKATRFELKGKAKQGMVPTVPDGFGCPFNLSFALLAAYMKVNMKKCF</sequence>
<accession>A0A834THE1</accession>
<name>A0A834THE1_9FABA</name>